<comment type="subcellular location">
    <subcellularLocation>
        <location evidence="1 7">Cell membrane</location>
        <topology evidence="1 7">Multi-pass membrane protein</topology>
    </subcellularLocation>
</comment>
<feature type="transmembrane region" description="Helical" evidence="7">
    <location>
        <begin position="9"/>
        <end position="27"/>
    </location>
</feature>
<keyword evidence="4 7" id="KW-0812">Transmembrane</keyword>
<dbReference type="Proteomes" id="UP000216024">
    <property type="component" value="Unassembled WGS sequence"/>
</dbReference>
<evidence type="ECO:0000256" key="3">
    <source>
        <dbReference type="ARBA" id="ARBA00022475"/>
    </source>
</evidence>
<feature type="transmembrane region" description="Helical" evidence="7">
    <location>
        <begin position="273"/>
        <end position="299"/>
    </location>
</feature>
<evidence type="ECO:0000256" key="5">
    <source>
        <dbReference type="ARBA" id="ARBA00022989"/>
    </source>
</evidence>
<dbReference type="OrthoDB" id="9773221at2"/>
<protein>
    <submittedName>
        <fullName evidence="9">Peptide ABC transporter</fullName>
    </submittedName>
</protein>
<evidence type="ECO:0000259" key="8">
    <source>
        <dbReference type="PROSITE" id="PS50928"/>
    </source>
</evidence>
<dbReference type="PANTHER" id="PTHR43163">
    <property type="entry name" value="DIPEPTIDE TRANSPORT SYSTEM PERMEASE PROTEIN DPPB-RELATED"/>
    <property type="match status" value="1"/>
</dbReference>
<dbReference type="Pfam" id="PF00528">
    <property type="entry name" value="BPD_transp_1"/>
    <property type="match status" value="1"/>
</dbReference>
<sequence>MIRYVIKRLLMLIPVVVGVTFLVFFIISLTPGDVAAMIIGEGATQESIQQLRTDMGLDDPIIVQYGRYMGNLVTGDMGNSYATGKAVSAEIGSRFPNTFKLTVLSILISIGISIPIGVVSATKQYSIFDNLGMVLALIGISMPSFWLGLILIIIFALGLGWFPSGGADSFKSVILPAITLGVASTASITRTTRSSMLEVVRQDYIRTAKAKGVSNRVVIRKHALKNALIPAITVIGLEFGVLLGGAILTETVFSWPGIGRLMVESIQRKDAPMVLGCIIIFSVCFSIVNLVIDILYAYIDPRIKANYE</sequence>
<dbReference type="CDD" id="cd06261">
    <property type="entry name" value="TM_PBP2"/>
    <property type="match status" value="1"/>
</dbReference>
<feature type="transmembrane region" description="Helical" evidence="7">
    <location>
        <begin position="173"/>
        <end position="192"/>
    </location>
</feature>
<proteinExistence type="inferred from homology"/>
<feature type="transmembrane region" description="Helical" evidence="7">
    <location>
        <begin position="228"/>
        <end position="253"/>
    </location>
</feature>
<dbReference type="PANTHER" id="PTHR43163:SF6">
    <property type="entry name" value="DIPEPTIDE TRANSPORT SYSTEM PERMEASE PROTEIN DPPB-RELATED"/>
    <property type="match status" value="1"/>
</dbReference>
<keyword evidence="10" id="KW-1185">Reference proteome</keyword>
<dbReference type="AlphaFoldDB" id="A0A267MN73"/>
<dbReference type="InterPro" id="IPR045621">
    <property type="entry name" value="BPD_transp_1_N"/>
</dbReference>
<comment type="caution">
    <text evidence="9">The sequence shown here is derived from an EMBL/GenBank/DDBJ whole genome shotgun (WGS) entry which is preliminary data.</text>
</comment>
<dbReference type="RefSeq" id="WP_095131632.1">
    <property type="nucleotide sequence ID" value="NZ_NIBG01000003.1"/>
</dbReference>
<feature type="transmembrane region" description="Helical" evidence="7">
    <location>
        <begin position="134"/>
        <end position="161"/>
    </location>
</feature>
<gene>
    <name evidence="9" type="ORF">CCE28_05065</name>
</gene>
<dbReference type="InterPro" id="IPR035906">
    <property type="entry name" value="MetI-like_sf"/>
</dbReference>
<dbReference type="EMBL" id="NIBG01000003">
    <property type="protein sequence ID" value="PAB60273.1"/>
    <property type="molecule type" value="Genomic_DNA"/>
</dbReference>
<dbReference type="InterPro" id="IPR000515">
    <property type="entry name" value="MetI-like"/>
</dbReference>
<keyword evidence="2 7" id="KW-0813">Transport</keyword>
<evidence type="ECO:0000313" key="10">
    <source>
        <dbReference type="Proteomes" id="UP000216024"/>
    </source>
</evidence>
<evidence type="ECO:0000256" key="2">
    <source>
        <dbReference type="ARBA" id="ARBA00022448"/>
    </source>
</evidence>
<comment type="similarity">
    <text evidence="7">Belongs to the binding-protein-dependent transport system permease family.</text>
</comment>
<feature type="domain" description="ABC transmembrane type-1" evidence="8">
    <location>
        <begin position="95"/>
        <end position="296"/>
    </location>
</feature>
<dbReference type="GO" id="GO:0055085">
    <property type="term" value="P:transmembrane transport"/>
    <property type="evidence" value="ECO:0007669"/>
    <property type="project" value="InterPro"/>
</dbReference>
<keyword evidence="5 7" id="KW-1133">Transmembrane helix</keyword>
<feature type="transmembrane region" description="Helical" evidence="7">
    <location>
        <begin position="101"/>
        <end position="122"/>
    </location>
</feature>
<keyword evidence="3" id="KW-1003">Cell membrane</keyword>
<evidence type="ECO:0000256" key="4">
    <source>
        <dbReference type="ARBA" id="ARBA00022692"/>
    </source>
</evidence>
<evidence type="ECO:0000313" key="9">
    <source>
        <dbReference type="EMBL" id="PAB60273.1"/>
    </source>
</evidence>
<dbReference type="SUPFAM" id="SSF161098">
    <property type="entry name" value="MetI-like"/>
    <property type="match status" value="1"/>
</dbReference>
<evidence type="ECO:0000256" key="6">
    <source>
        <dbReference type="ARBA" id="ARBA00023136"/>
    </source>
</evidence>
<accession>A0A267MN73</accession>
<dbReference type="Pfam" id="PF19300">
    <property type="entry name" value="BPD_transp_1_N"/>
    <property type="match status" value="1"/>
</dbReference>
<name>A0A267MN73_9FIRM</name>
<evidence type="ECO:0000256" key="1">
    <source>
        <dbReference type="ARBA" id="ARBA00004651"/>
    </source>
</evidence>
<evidence type="ECO:0000256" key="7">
    <source>
        <dbReference type="RuleBase" id="RU363032"/>
    </source>
</evidence>
<dbReference type="PROSITE" id="PS50928">
    <property type="entry name" value="ABC_TM1"/>
    <property type="match status" value="1"/>
</dbReference>
<keyword evidence="6 7" id="KW-0472">Membrane</keyword>
<reference evidence="9 10" key="1">
    <citation type="submission" date="2017-06" db="EMBL/GenBank/DDBJ databases">
        <title>Draft genome sequence of anaerobic fermentative bacterium Anaeromicrobium sediminis DY2726D isolated from West Pacific Ocean sediments.</title>
        <authorList>
            <person name="Zeng X."/>
        </authorList>
    </citation>
    <scope>NUCLEOTIDE SEQUENCE [LARGE SCALE GENOMIC DNA]</scope>
    <source>
        <strain evidence="9 10">DY2726D</strain>
    </source>
</reference>
<dbReference type="Gene3D" id="1.10.3720.10">
    <property type="entry name" value="MetI-like"/>
    <property type="match status" value="1"/>
</dbReference>
<dbReference type="GO" id="GO:0005886">
    <property type="term" value="C:plasma membrane"/>
    <property type="evidence" value="ECO:0007669"/>
    <property type="project" value="UniProtKB-SubCell"/>
</dbReference>
<organism evidence="9 10">
    <name type="scientific">Anaeromicrobium sediminis</name>
    <dbReference type="NCBI Taxonomy" id="1478221"/>
    <lineage>
        <taxon>Bacteria</taxon>
        <taxon>Bacillati</taxon>
        <taxon>Bacillota</taxon>
        <taxon>Clostridia</taxon>
        <taxon>Peptostreptococcales</taxon>
        <taxon>Thermotaleaceae</taxon>
        <taxon>Anaeromicrobium</taxon>
    </lineage>
</organism>